<evidence type="ECO:0000313" key="2">
    <source>
        <dbReference type="Proteomes" id="UP000272025"/>
    </source>
</evidence>
<reference evidence="1 2" key="1">
    <citation type="journal article" date="2018" name="Mol. Ecol.">
        <title>The obligate alkalophilic soda-lake fungus Sodiomyces alkalinus has shifted to a protein diet.</title>
        <authorList>
            <person name="Grum-Grzhimaylo A.A."/>
            <person name="Falkoski D.L."/>
            <person name="van den Heuvel J."/>
            <person name="Valero-Jimenez C.A."/>
            <person name="Min B."/>
            <person name="Choi I.G."/>
            <person name="Lipzen A."/>
            <person name="Daum C.G."/>
            <person name="Aanen D.K."/>
            <person name="Tsang A."/>
            <person name="Henrissat B."/>
            <person name="Bilanenko E.N."/>
            <person name="de Vries R.P."/>
            <person name="van Kan J.A.L."/>
            <person name="Grigoriev I.V."/>
            <person name="Debets A.J.M."/>
        </authorList>
    </citation>
    <scope>NUCLEOTIDE SEQUENCE [LARGE SCALE GENOMIC DNA]</scope>
    <source>
        <strain evidence="1 2">F11</strain>
    </source>
</reference>
<dbReference type="OrthoDB" id="5213490at2759"/>
<dbReference type="GeneID" id="39584178"/>
<dbReference type="AlphaFoldDB" id="A0A3N2PKY3"/>
<dbReference type="RefSeq" id="XP_028462999.1">
    <property type="nucleotide sequence ID" value="XM_028615701.1"/>
</dbReference>
<name>A0A3N2PKY3_SODAK</name>
<dbReference type="Gene3D" id="3.80.10.10">
    <property type="entry name" value="Ribonuclease Inhibitor"/>
    <property type="match status" value="1"/>
</dbReference>
<accession>A0A3N2PKY3</accession>
<proteinExistence type="predicted"/>
<dbReference type="EMBL" id="ML119062">
    <property type="protein sequence ID" value="ROT35193.1"/>
    <property type="molecule type" value="Genomic_DNA"/>
</dbReference>
<keyword evidence="2" id="KW-1185">Reference proteome</keyword>
<dbReference type="Proteomes" id="UP000272025">
    <property type="component" value="Unassembled WGS sequence"/>
</dbReference>
<gene>
    <name evidence="1" type="ORF">SODALDRAFT_79322</name>
</gene>
<evidence type="ECO:0000313" key="1">
    <source>
        <dbReference type="EMBL" id="ROT35193.1"/>
    </source>
</evidence>
<evidence type="ECO:0008006" key="3">
    <source>
        <dbReference type="Google" id="ProtNLM"/>
    </source>
</evidence>
<protein>
    <recommendedName>
        <fullName evidence="3">Leucine rich repeat domain-containing protein</fullName>
    </recommendedName>
</protein>
<dbReference type="InterPro" id="IPR032675">
    <property type="entry name" value="LRR_dom_sf"/>
</dbReference>
<organism evidence="1 2">
    <name type="scientific">Sodiomyces alkalinus (strain CBS 110278 / VKM F-3762 / F11)</name>
    <name type="common">Alkaliphilic filamentous fungus</name>
    <dbReference type="NCBI Taxonomy" id="1314773"/>
    <lineage>
        <taxon>Eukaryota</taxon>
        <taxon>Fungi</taxon>
        <taxon>Dikarya</taxon>
        <taxon>Ascomycota</taxon>
        <taxon>Pezizomycotina</taxon>
        <taxon>Sordariomycetes</taxon>
        <taxon>Hypocreomycetidae</taxon>
        <taxon>Glomerellales</taxon>
        <taxon>Plectosphaerellaceae</taxon>
        <taxon>Sodiomyces</taxon>
    </lineage>
</organism>
<sequence length="779" mass="86043">MAQQPQLPSYEEAISRLDWVGLVAPYTSVSDYSRLCSVNRHFHTVFAPLLWHDPLNTVRLLGLRPSNDLDWYCHFVLHHVFRVRPVTLALVTVLDFRNFAKATAHFWSDNDSRSIPVTFKILPRLFPALRCILLDGHTDADPAALAVGGPTPAPWAGRPWMLSIPDCASQLPATFFLSDYVQDLVYLDISGLPGSLQSLVSAAEGARHLPRLKVLKIQGRELGDNLAARLFEAFDARLWSLDLSHNNLTDDVIEPLSWHCLQSPPLRSGRHFRTEGKLVSHPVIYGDSLYGPFKLIEESERSGAFDHPERYFADAPLYHADPARAVYQDQEDVRADGRGPPKYDSADYVKSAIIAGVLSTTPALSDLPPSNVSSSAWGITHLDLTGNRFTSFGLEKLIRTTPGQLEYLACDAPLVHAPGFTWPSSWPEGTRLHGIPGSAHAFRPVFSPNLRALRIHHSLVTQIPTLEAEGLSTMARWWMAETAVRERVEMAYPQAFQPDMSPRLASLTLTRIPRRSAGPLLGKLTQFLKLVAAQEQGICEATPDSSSRRSPTMLRGLRHIRLEFEVDPVEDAAGFLDVDALDAEALLSMGEGEGFSFFGDEFVRPKPKLPPRRVHDATATPTTIHMARLQHAPFTTAAGEHVQHVMSWNGKTFEAPVWIGPGVLGPRPAVNAYMMALRDPALRQGIVGPAMPTHVQAGVPPDALLFYGAWDATIIPDAPPSPSRAEIHGMRDVIDGLKAFRADTKARYEEAPNDKRSSGLGVNAMEPHHFWTGKLEVAI</sequence>
<dbReference type="SUPFAM" id="SSF52047">
    <property type="entry name" value="RNI-like"/>
    <property type="match status" value="1"/>
</dbReference>